<dbReference type="RefSeq" id="WP_013189265.1">
    <property type="nucleotide sequence ID" value="NZ_CP068112.1"/>
</dbReference>
<dbReference type="Pfam" id="PF20292">
    <property type="entry name" value="MC7"/>
    <property type="match status" value="1"/>
</dbReference>
<evidence type="ECO:0000313" key="2">
    <source>
        <dbReference type="Proteomes" id="UP000250245"/>
    </source>
</evidence>
<dbReference type="AlphaFoldDB" id="A0A2X2YQ44"/>
<dbReference type="GeneID" id="55565386"/>
<accession>A0A2X2YQ44</accession>
<proteinExistence type="predicted"/>
<dbReference type="InterPro" id="IPR046900">
    <property type="entry name" value="ABC-3C_MC7"/>
</dbReference>
<evidence type="ECO:0000313" key="1">
    <source>
        <dbReference type="EMBL" id="SQB65083.1"/>
    </source>
</evidence>
<sequence length="72" mass="8002">MLLPSKLFAYQDSVLPLLPEILRNLETPKTPNEIALALASTNTDPTRLIEALDCLYALGRIALSEEGKLYRC</sequence>
<gene>
    <name evidence="1" type="ORF">NCTC11820_01329</name>
</gene>
<protein>
    <recommendedName>
        <fullName evidence="3">DprA winged helix domain-containing protein</fullName>
    </recommendedName>
</protein>
<reference evidence="1 2" key="1">
    <citation type="submission" date="2018-06" db="EMBL/GenBank/DDBJ databases">
        <authorList>
            <consortium name="Pathogen Informatics"/>
            <person name="Doyle S."/>
        </authorList>
    </citation>
    <scope>NUCLEOTIDE SEQUENCE [LARGE SCALE GENOMIC DNA]</scope>
    <source>
        <strain evidence="1 2">NCTC11820</strain>
    </source>
</reference>
<dbReference type="EMBL" id="UASJ01000001">
    <property type="protein sequence ID" value="SQB65083.1"/>
    <property type="molecule type" value="Genomic_DNA"/>
</dbReference>
<dbReference type="Proteomes" id="UP000250245">
    <property type="component" value="Unassembled WGS sequence"/>
</dbReference>
<name>A0A2X2YQ44_9ACTO</name>
<evidence type="ECO:0008006" key="3">
    <source>
        <dbReference type="Google" id="ProtNLM"/>
    </source>
</evidence>
<organism evidence="1 2">
    <name type="scientific">Mobiluncus curtisii</name>
    <dbReference type="NCBI Taxonomy" id="2051"/>
    <lineage>
        <taxon>Bacteria</taxon>
        <taxon>Bacillati</taxon>
        <taxon>Actinomycetota</taxon>
        <taxon>Actinomycetes</taxon>
        <taxon>Actinomycetales</taxon>
        <taxon>Actinomycetaceae</taxon>
        <taxon>Mobiluncus</taxon>
    </lineage>
</organism>